<dbReference type="KEGG" id="pgri:PgNI_02740"/>
<dbReference type="AlphaFoldDB" id="A0A6P8B980"/>
<sequence length="95" mass="10268">MDKVVRNSRVVVYNRKDSPLATSRTWEREVVATSAASLAAAAASATAGGTGGIESEGGEPLDRLRLCQVHGKQPLDLWRLRDALTTARLHGSEFY</sequence>
<name>A0A6P8B980_PYRGI</name>
<evidence type="ECO:0000313" key="2">
    <source>
        <dbReference type="RefSeq" id="XP_030983741.1"/>
    </source>
</evidence>
<reference evidence="2" key="2">
    <citation type="submission" date="2019-10" db="EMBL/GenBank/DDBJ databases">
        <authorList>
            <consortium name="NCBI Genome Project"/>
        </authorList>
    </citation>
    <scope>NUCLEOTIDE SEQUENCE</scope>
    <source>
        <strain evidence="2">NI907</strain>
    </source>
</reference>
<dbReference type="GeneID" id="41957709"/>
<protein>
    <submittedName>
        <fullName evidence="2">Uncharacterized protein</fullName>
    </submittedName>
</protein>
<accession>A0A6P8B980</accession>
<dbReference type="Proteomes" id="UP000515153">
    <property type="component" value="Unplaced"/>
</dbReference>
<dbReference type="RefSeq" id="XP_030983741.1">
    <property type="nucleotide sequence ID" value="XM_031122798.1"/>
</dbReference>
<gene>
    <name evidence="2" type="ORF">PgNI_02740</name>
</gene>
<reference evidence="2" key="1">
    <citation type="journal article" date="2019" name="Mol. Biol. Evol.">
        <title>Blast fungal genomes show frequent chromosomal changes, gene gains and losses, and effector gene turnover.</title>
        <authorList>
            <person name="Gomez Luciano L.B."/>
            <person name="Jason Tsai I."/>
            <person name="Chuma I."/>
            <person name="Tosa Y."/>
            <person name="Chen Y.H."/>
            <person name="Li J.Y."/>
            <person name="Li M.Y."/>
            <person name="Jade Lu M.Y."/>
            <person name="Nakayashiki H."/>
            <person name="Li W.H."/>
        </authorList>
    </citation>
    <scope>NUCLEOTIDE SEQUENCE</scope>
    <source>
        <strain evidence="2">NI907</strain>
    </source>
</reference>
<reference evidence="2" key="3">
    <citation type="submission" date="2025-08" db="UniProtKB">
        <authorList>
            <consortium name="RefSeq"/>
        </authorList>
    </citation>
    <scope>IDENTIFICATION</scope>
    <source>
        <strain evidence="2">NI907</strain>
    </source>
</reference>
<keyword evidence="1" id="KW-1185">Reference proteome</keyword>
<evidence type="ECO:0000313" key="1">
    <source>
        <dbReference type="Proteomes" id="UP000515153"/>
    </source>
</evidence>
<organism evidence="1 2">
    <name type="scientific">Pyricularia grisea</name>
    <name type="common">Crabgrass-specific blast fungus</name>
    <name type="synonym">Magnaporthe grisea</name>
    <dbReference type="NCBI Taxonomy" id="148305"/>
    <lineage>
        <taxon>Eukaryota</taxon>
        <taxon>Fungi</taxon>
        <taxon>Dikarya</taxon>
        <taxon>Ascomycota</taxon>
        <taxon>Pezizomycotina</taxon>
        <taxon>Sordariomycetes</taxon>
        <taxon>Sordariomycetidae</taxon>
        <taxon>Magnaporthales</taxon>
        <taxon>Pyriculariaceae</taxon>
        <taxon>Pyricularia</taxon>
    </lineage>
</organism>
<proteinExistence type="predicted"/>